<comment type="similarity">
    <text evidence="4">Belongs to the phospholipase A1 family.</text>
</comment>
<keyword evidence="8" id="KW-1134">Transmembrane beta strand</keyword>
<dbReference type="Gene3D" id="2.40.230.10">
    <property type="entry name" value="Phospholipase A1"/>
    <property type="match status" value="1"/>
</dbReference>
<dbReference type="GO" id="GO:0009279">
    <property type="term" value="C:cell outer membrane"/>
    <property type="evidence" value="ECO:0007669"/>
    <property type="project" value="UniProtKB-SubCell"/>
</dbReference>
<evidence type="ECO:0000256" key="4">
    <source>
        <dbReference type="ARBA" id="ARBA00010525"/>
    </source>
</evidence>
<evidence type="ECO:0000256" key="3">
    <source>
        <dbReference type="ARBA" id="ARBA00004571"/>
    </source>
</evidence>
<dbReference type="GO" id="GO:0004623">
    <property type="term" value="F:phospholipase A2 activity"/>
    <property type="evidence" value="ECO:0007669"/>
    <property type="project" value="UniProtKB-EC"/>
</dbReference>
<evidence type="ECO:0000256" key="1">
    <source>
        <dbReference type="ARBA" id="ARBA00000111"/>
    </source>
</evidence>
<evidence type="ECO:0000256" key="18">
    <source>
        <dbReference type="ARBA" id="ARBA00032375"/>
    </source>
</evidence>
<evidence type="ECO:0000256" key="21">
    <source>
        <dbReference type="SAM" id="SignalP"/>
    </source>
</evidence>
<evidence type="ECO:0000313" key="22">
    <source>
        <dbReference type="EMBL" id="RED42638.1"/>
    </source>
</evidence>
<keyword evidence="10 20" id="KW-0479">Metal-binding</keyword>
<dbReference type="InterPro" id="IPR036541">
    <property type="entry name" value="PLipase_A1_sf"/>
</dbReference>
<evidence type="ECO:0000256" key="19">
    <source>
        <dbReference type="PIRSR" id="PIRSR603187-1"/>
    </source>
</evidence>
<evidence type="ECO:0000256" key="2">
    <source>
        <dbReference type="ARBA" id="ARBA00001604"/>
    </source>
</evidence>
<organism evidence="22 23">
    <name type="scientific">Winogradskyella eximia</name>
    <dbReference type="NCBI Taxonomy" id="262006"/>
    <lineage>
        <taxon>Bacteria</taxon>
        <taxon>Pseudomonadati</taxon>
        <taxon>Bacteroidota</taxon>
        <taxon>Flavobacteriia</taxon>
        <taxon>Flavobacteriales</taxon>
        <taxon>Flavobacteriaceae</taxon>
        <taxon>Winogradskyella</taxon>
    </lineage>
</organism>
<dbReference type="SUPFAM" id="SSF56931">
    <property type="entry name" value="Outer membrane phospholipase A (OMPLA)"/>
    <property type="match status" value="1"/>
</dbReference>
<feature type="chain" id="PRO_5017782469" description="Phosphatidylcholine 1-acylhydrolase" evidence="21">
    <location>
        <begin position="21"/>
        <end position="295"/>
    </location>
</feature>
<gene>
    <name evidence="22" type="ORF">DFQ10_10845</name>
</gene>
<dbReference type="EC" id="3.1.1.4" evidence="7"/>
<evidence type="ECO:0000256" key="13">
    <source>
        <dbReference type="ARBA" id="ARBA00022837"/>
    </source>
</evidence>
<reference evidence="22 23" key="1">
    <citation type="submission" date="2018-07" db="EMBL/GenBank/DDBJ databases">
        <title>Genomic Encyclopedia of Type Strains, Phase III (KMG-III): the genomes of soil and plant-associated and newly described type strains.</title>
        <authorList>
            <person name="Whitman W."/>
        </authorList>
    </citation>
    <scope>NUCLEOTIDE SEQUENCE [LARGE SCALE GENOMIC DNA]</scope>
    <source>
        <strain evidence="22 23">CECT 7946</strain>
    </source>
</reference>
<comment type="subcellular location">
    <subcellularLocation>
        <location evidence="3">Cell outer membrane</location>
        <topology evidence="3">Multi-pass membrane protein</topology>
    </subcellularLocation>
</comment>
<dbReference type="PANTHER" id="PTHR40457:SF1">
    <property type="entry name" value="PHOSPHOLIPASE A1"/>
    <property type="match status" value="1"/>
</dbReference>
<dbReference type="RefSeq" id="WP_181897654.1">
    <property type="nucleotide sequence ID" value="NZ_QRDV01000008.1"/>
</dbReference>
<evidence type="ECO:0000256" key="9">
    <source>
        <dbReference type="ARBA" id="ARBA00022692"/>
    </source>
</evidence>
<evidence type="ECO:0000256" key="15">
    <source>
        <dbReference type="ARBA" id="ARBA00023098"/>
    </source>
</evidence>
<comment type="catalytic activity">
    <reaction evidence="2">
        <text>a 1,2-diacyl-sn-glycero-3-phosphocholine + H2O = a 1-acyl-sn-glycero-3-phosphocholine + a fatty acid + H(+)</text>
        <dbReference type="Rhea" id="RHEA:15801"/>
        <dbReference type="ChEBI" id="CHEBI:15377"/>
        <dbReference type="ChEBI" id="CHEBI:15378"/>
        <dbReference type="ChEBI" id="CHEBI:28868"/>
        <dbReference type="ChEBI" id="CHEBI:57643"/>
        <dbReference type="ChEBI" id="CHEBI:58168"/>
        <dbReference type="EC" id="3.1.1.4"/>
    </reaction>
</comment>
<dbReference type="CDD" id="cd00541">
    <property type="entry name" value="OMPLA"/>
    <property type="match status" value="1"/>
</dbReference>
<dbReference type="GO" id="GO:0016042">
    <property type="term" value="P:lipid catabolic process"/>
    <property type="evidence" value="ECO:0007669"/>
    <property type="project" value="UniProtKB-KW"/>
</dbReference>
<accession>A0A3D9GZE9</accession>
<dbReference type="EC" id="3.1.1.32" evidence="6"/>
<name>A0A3D9GZE9_9FLAO</name>
<keyword evidence="16" id="KW-0472">Membrane</keyword>
<evidence type="ECO:0000256" key="6">
    <source>
        <dbReference type="ARBA" id="ARBA00013179"/>
    </source>
</evidence>
<comment type="caution">
    <text evidence="22">The sequence shown here is derived from an EMBL/GenBank/DDBJ whole genome shotgun (WGS) entry which is preliminary data.</text>
</comment>
<comment type="catalytic activity">
    <reaction evidence="1">
        <text>a 1,2-diacyl-sn-glycero-3-phosphocholine + H2O = a 2-acyl-sn-glycero-3-phosphocholine + a fatty acid + H(+)</text>
        <dbReference type="Rhea" id="RHEA:18689"/>
        <dbReference type="ChEBI" id="CHEBI:15377"/>
        <dbReference type="ChEBI" id="CHEBI:15378"/>
        <dbReference type="ChEBI" id="CHEBI:28868"/>
        <dbReference type="ChEBI" id="CHEBI:57643"/>
        <dbReference type="ChEBI" id="CHEBI:57875"/>
        <dbReference type="EC" id="3.1.1.32"/>
    </reaction>
</comment>
<evidence type="ECO:0000256" key="14">
    <source>
        <dbReference type="ARBA" id="ARBA00022963"/>
    </source>
</evidence>
<keyword evidence="13 20" id="KW-0106">Calcium</keyword>
<evidence type="ECO:0000256" key="8">
    <source>
        <dbReference type="ARBA" id="ARBA00022452"/>
    </source>
</evidence>
<dbReference type="GO" id="GO:0046872">
    <property type="term" value="F:metal ion binding"/>
    <property type="evidence" value="ECO:0007669"/>
    <property type="project" value="UniProtKB-KW"/>
</dbReference>
<comment type="subunit">
    <text evidence="5">Homodimer; dimerization is reversible, and the dimeric form is the active one.</text>
</comment>
<keyword evidence="15" id="KW-0443">Lipid metabolism</keyword>
<dbReference type="GO" id="GO:0008970">
    <property type="term" value="F:phospholipase A1 activity"/>
    <property type="evidence" value="ECO:0007669"/>
    <property type="project" value="UniProtKB-EC"/>
</dbReference>
<feature type="binding site" description="in dimeric form" evidence="20">
    <location>
        <position position="176"/>
    </location>
    <ligand>
        <name>Ca(2+)</name>
        <dbReference type="ChEBI" id="CHEBI:29108"/>
        <label>1</label>
    </ligand>
</feature>
<feature type="active site" description="Nucleophile" evidence="19">
    <location>
        <position position="168"/>
    </location>
</feature>
<dbReference type="InterPro" id="IPR003187">
    <property type="entry name" value="PLipase_A1"/>
</dbReference>
<proteinExistence type="inferred from homology"/>
<feature type="signal peptide" evidence="21">
    <location>
        <begin position="1"/>
        <end position="20"/>
    </location>
</feature>
<evidence type="ECO:0000256" key="16">
    <source>
        <dbReference type="ARBA" id="ARBA00023136"/>
    </source>
</evidence>
<evidence type="ECO:0000313" key="23">
    <source>
        <dbReference type="Proteomes" id="UP000256980"/>
    </source>
</evidence>
<dbReference type="EMBL" id="QRDV01000008">
    <property type="protein sequence ID" value="RED42638.1"/>
    <property type="molecule type" value="Genomic_DNA"/>
</dbReference>
<evidence type="ECO:0000256" key="5">
    <source>
        <dbReference type="ARBA" id="ARBA00011702"/>
    </source>
</evidence>
<evidence type="ECO:0000256" key="7">
    <source>
        <dbReference type="ARBA" id="ARBA00013278"/>
    </source>
</evidence>
<sequence>MTKTLLSLWLLLLVCFNLKAQTLLDKPTRYKSIATVWDLDKENKQGTFKITAYKPIYIAAFRWSDSPNRLPYSENPDYSVTDEIEYNSLEAKFQLSFKTKIAESILFGEGDLWIGYTQVAHWQIFNTDISRAFRELNYEPELIFTYPLNLTFAGFNIKMASVSFNHQSNGRDLPRSRSWNRVVFKLAMESKNLTLLLTPWIRIPDSEDENPLITSYIGKGSVTAIYKLKQHTFYAIGTNSFALKDNHGSIQFNYLYPISQNLNIHAQFFSGYGETLIDYNHYQNTIGLGISFANW</sequence>
<evidence type="ECO:0000256" key="11">
    <source>
        <dbReference type="ARBA" id="ARBA00022729"/>
    </source>
</evidence>
<keyword evidence="23" id="KW-1185">Reference proteome</keyword>
<dbReference type="PRINTS" id="PR01486">
    <property type="entry name" value="PHPHLIPASEA1"/>
</dbReference>
<keyword evidence="14" id="KW-0442">Lipid degradation</keyword>
<evidence type="ECO:0000256" key="17">
    <source>
        <dbReference type="ARBA" id="ARBA00023237"/>
    </source>
</evidence>
<dbReference type="Pfam" id="PF02253">
    <property type="entry name" value="PLA1"/>
    <property type="match status" value="1"/>
</dbReference>
<evidence type="ECO:0000256" key="10">
    <source>
        <dbReference type="ARBA" id="ARBA00022723"/>
    </source>
</evidence>
<feature type="binding site" description="in dimeric form" evidence="20">
    <location>
        <position position="171"/>
    </location>
    <ligand>
        <name>Ca(2+)</name>
        <dbReference type="ChEBI" id="CHEBI:29108"/>
        <label>1</label>
    </ligand>
</feature>
<dbReference type="AlphaFoldDB" id="A0A3D9GZE9"/>
<dbReference type="Proteomes" id="UP000256980">
    <property type="component" value="Unassembled WGS sequence"/>
</dbReference>
<keyword evidence="12" id="KW-0378">Hydrolase</keyword>
<dbReference type="PANTHER" id="PTHR40457">
    <property type="entry name" value="PHOSPHOLIPASE A1"/>
    <property type="match status" value="1"/>
</dbReference>
<keyword evidence="9" id="KW-0812">Transmembrane</keyword>
<keyword evidence="11 21" id="KW-0732">Signal</keyword>
<comment type="cofactor">
    <cofactor evidence="20">
        <name>Ca(2+)</name>
        <dbReference type="ChEBI" id="CHEBI:29108"/>
    </cofactor>
    <text evidence="20">Binds 1 Ca(2+) ion per monomer.</text>
</comment>
<protein>
    <recommendedName>
        <fullName evidence="18">Phosphatidylcholine 1-acylhydrolase</fullName>
        <ecNumber evidence="6">3.1.1.32</ecNumber>
        <ecNumber evidence="7">3.1.1.4</ecNumber>
    </recommendedName>
</protein>
<evidence type="ECO:0000256" key="12">
    <source>
        <dbReference type="ARBA" id="ARBA00022801"/>
    </source>
</evidence>
<feature type="active site" description="Proton acceptor" evidence="19">
    <location>
        <position position="166"/>
    </location>
</feature>
<feature type="binding site" description="in dimeric form" evidence="20">
    <location>
        <position position="130"/>
    </location>
    <ligand>
        <name>Ca(2+)</name>
        <dbReference type="ChEBI" id="CHEBI:29108"/>
        <label>1</label>
    </ligand>
</feature>
<evidence type="ECO:0000256" key="20">
    <source>
        <dbReference type="PIRSR" id="PIRSR603187-2"/>
    </source>
</evidence>
<keyword evidence="17" id="KW-0998">Cell outer membrane</keyword>